<dbReference type="EMBL" id="FOVC01000008">
    <property type="protein sequence ID" value="SFN48382.1"/>
    <property type="molecule type" value="Genomic_DNA"/>
</dbReference>
<dbReference type="Proteomes" id="UP000242222">
    <property type="component" value="Unassembled WGS sequence"/>
</dbReference>
<evidence type="ECO:0008006" key="3">
    <source>
        <dbReference type="Google" id="ProtNLM"/>
    </source>
</evidence>
<organism evidence="1 2">
    <name type="scientific">Izhakiella capsodis</name>
    <dbReference type="NCBI Taxonomy" id="1367852"/>
    <lineage>
        <taxon>Bacteria</taxon>
        <taxon>Pseudomonadati</taxon>
        <taxon>Pseudomonadota</taxon>
        <taxon>Gammaproteobacteria</taxon>
        <taxon>Enterobacterales</taxon>
        <taxon>Erwiniaceae</taxon>
        <taxon>Izhakiella</taxon>
    </lineage>
</organism>
<dbReference type="OrthoDB" id="9034327at2"/>
<evidence type="ECO:0000313" key="1">
    <source>
        <dbReference type="EMBL" id="SFN48382.1"/>
    </source>
</evidence>
<dbReference type="Pfam" id="PF21822">
    <property type="entry name" value="Phage_TAC_15"/>
    <property type="match status" value="1"/>
</dbReference>
<accession>A0A1I4ZDN5</accession>
<keyword evidence="2" id="KW-1185">Reference proteome</keyword>
<reference evidence="2" key="1">
    <citation type="submission" date="2016-10" db="EMBL/GenBank/DDBJ databases">
        <authorList>
            <person name="Varghese N."/>
            <person name="Submissions S."/>
        </authorList>
    </citation>
    <scope>NUCLEOTIDE SEQUENCE [LARGE SCALE GENOMIC DNA]</scope>
    <source>
        <strain evidence="2">N6PO6</strain>
    </source>
</reference>
<dbReference type="InterPro" id="IPR049156">
    <property type="entry name" value="Phage_chap_TAC_15-like"/>
</dbReference>
<evidence type="ECO:0000313" key="2">
    <source>
        <dbReference type="Proteomes" id="UP000242222"/>
    </source>
</evidence>
<dbReference type="AlphaFoldDB" id="A0A1I4ZDN5"/>
<protein>
    <recommendedName>
        <fullName evidence="3">Bacteriophage protein</fullName>
    </recommendedName>
</protein>
<dbReference type="RefSeq" id="WP_092878562.1">
    <property type="nucleotide sequence ID" value="NZ_FOVC01000008.1"/>
</dbReference>
<gene>
    <name evidence="1" type="ORF">SAMN05216516_108126</name>
</gene>
<dbReference type="STRING" id="1367852.SAMN05216516_108126"/>
<sequence>MEIELNGNTYRAGKLSVFDQLKVARKLLPVLSGMVGELQKLRSGEAAIETLLPAIADAVAGMSDSDCDAILHPCLSVVSRQNGNKWKPVFRQGELMFDDIDLISMLNIVAQVIGDSLGNFFHAPQDAVTAPLQQG</sequence>
<proteinExistence type="predicted"/>
<name>A0A1I4ZDN5_9GAMM</name>